<sequence length="182" mass="19586">MSESSQTEIVIAPVGLEHLRQILDLGYRVFDTTVKPYTSWSLTAVAEHLDSGDSACWVALDGTTVVGFVLGSQTFELRDDWGYLEWIAVDPAYQGRGIAGRLVDACCEALFAGGASRVVTDVESSNSASATLMSRNGFLPAVTVTLFVRSSQPGEEPGRAVRGVSKRPLIRSGRLLGDHRNP</sequence>
<keyword evidence="1" id="KW-0808">Transferase</keyword>
<evidence type="ECO:0000256" key="1">
    <source>
        <dbReference type="ARBA" id="ARBA00022679"/>
    </source>
</evidence>
<dbReference type="PANTHER" id="PTHR43877">
    <property type="entry name" value="AMINOALKYLPHOSPHONATE N-ACETYLTRANSFERASE-RELATED-RELATED"/>
    <property type="match status" value="1"/>
</dbReference>
<dbReference type="InterPro" id="IPR000182">
    <property type="entry name" value="GNAT_dom"/>
</dbReference>
<evidence type="ECO:0000259" key="3">
    <source>
        <dbReference type="PROSITE" id="PS51186"/>
    </source>
</evidence>
<evidence type="ECO:0000313" key="5">
    <source>
        <dbReference type="Proteomes" id="UP000659904"/>
    </source>
</evidence>
<name>A0A8J3KU22_9ACTN</name>
<dbReference type="GO" id="GO:0016747">
    <property type="term" value="F:acyltransferase activity, transferring groups other than amino-acyl groups"/>
    <property type="evidence" value="ECO:0007669"/>
    <property type="project" value="InterPro"/>
</dbReference>
<evidence type="ECO:0000313" key="4">
    <source>
        <dbReference type="EMBL" id="GIG03186.1"/>
    </source>
</evidence>
<protein>
    <recommendedName>
        <fullName evidence="3">N-acetyltransferase domain-containing protein</fullName>
    </recommendedName>
</protein>
<keyword evidence="2" id="KW-0012">Acyltransferase</keyword>
<dbReference type="EMBL" id="BONH01000077">
    <property type="protein sequence ID" value="GIG03186.1"/>
    <property type="molecule type" value="Genomic_DNA"/>
</dbReference>
<feature type="domain" description="N-acetyltransferase" evidence="3">
    <location>
        <begin position="9"/>
        <end position="168"/>
    </location>
</feature>
<dbReference type="Proteomes" id="UP000659904">
    <property type="component" value="Unassembled WGS sequence"/>
</dbReference>
<accession>A0A8J3KU22</accession>
<dbReference type="Pfam" id="PF00583">
    <property type="entry name" value="Acetyltransf_1"/>
    <property type="match status" value="1"/>
</dbReference>
<comment type="caution">
    <text evidence="4">The sequence shown here is derived from an EMBL/GenBank/DDBJ whole genome shotgun (WGS) entry which is preliminary data.</text>
</comment>
<dbReference type="PANTHER" id="PTHR43877:SF1">
    <property type="entry name" value="ACETYLTRANSFERASE"/>
    <property type="match status" value="1"/>
</dbReference>
<dbReference type="AlphaFoldDB" id="A0A8J3KU22"/>
<dbReference type="SUPFAM" id="SSF55729">
    <property type="entry name" value="Acyl-CoA N-acyltransferases (Nat)"/>
    <property type="match status" value="1"/>
</dbReference>
<dbReference type="PROSITE" id="PS51186">
    <property type="entry name" value="GNAT"/>
    <property type="match status" value="1"/>
</dbReference>
<organism evidence="4 5">
    <name type="scientific">Catellatospora citrea</name>
    <dbReference type="NCBI Taxonomy" id="53366"/>
    <lineage>
        <taxon>Bacteria</taxon>
        <taxon>Bacillati</taxon>
        <taxon>Actinomycetota</taxon>
        <taxon>Actinomycetes</taxon>
        <taxon>Micromonosporales</taxon>
        <taxon>Micromonosporaceae</taxon>
        <taxon>Catellatospora</taxon>
    </lineage>
</organism>
<proteinExistence type="predicted"/>
<keyword evidence="5" id="KW-1185">Reference proteome</keyword>
<dbReference type="Gene3D" id="3.40.630.30">
    <property type="match status" value="1"/>
</dbReference>
<dbReference type="CDD" id="cd04301">
    <property type="entry name" value="NAT_SF"/>
    <property type="match status" value="1"/>
</dbReference>
<dbReference type="RefSeq" id="WP_120318432.1">
    <property type="nucleotide sequence ID" value="NZ_BONH01000077.1"/>
</dbReference>
<evidence type="ECO:0000256" key="2">
    <source>
        <dbReference type="ARBA" id="ARBA00023315"/>
    </source>
</evidence>
<dbReference type="InterPro" id="IPR016181">
    <property type="entry name" value="Acyl_CoA_acyltransferase"/>
</dbReference>
<dbReference type="InterPro" id="IPR050832">
    <property type="entry name" value="Bact_Acetyltransf"/>
</dbReference>
<gene>
    <name evidence="4" type="ORF">Cci01nite_82790</name>
</gene>
<reference evidence="4 5" key="1">
    <citation type="submission" date="2021-01" db="EMBL/GenBank/DDBJ databases">
        <title>Whole genome shotgun sequence of Catellatospora citrea NBRC 14495.</title>
        <authorList>
            <person name="Komaki H."/>
            <person name="Tamura T."/>
        </authorList>
    </citation>
    <scope>NUCLEOTIDE SEQUENCE [LARGE SCALE GENOMIC DNA]</scope>
    <source>
        <strain evidence="4 5">NBRC 14495</strain>
    </source>
</reference>